<gene>
    <name evidence="1" type="ORF">MERGE_001879</name>
</gene>
<evidence type="ECO:0000313" key="2">
    <source>
        <dbReference type="Proteomes" id="UP000663699"/>
    </source>
</evidence>
<keyword evidence="2" id="KW-1185">Reference proteome</keyword>
<dbReference type="InterPro" id="IPR028241">
    <property type="entry name" value="RAVE2/Rogdi"/>
</dbReference>
<accession>A0A899FZM9</accession>
<dbReference type="PANTHER" id="PTHR13618">
    <property type="entry name" value="LEUCINE ZIPPER CONTAINING TRANSCRIPTION FACTOR LZF1"/>
    <property type="match status" value="1"/>
</dbReference>
<organism evidence="1 2">
    <name type="scientific">Pneumocystis wakefieldiae</name>
    <dbReference type="NCBI Taxonomy" id="38082"/>
    <lineage>
        <taxon>Eukaryota</taxon>
        <taxon>Fungi</taxon>
        <taxon>Dikarya</taxon>
        <taxon>Ascomycota</taxon>
        <taxon>Taphrinomycotina</taxon>
        <taxon>Pneumocystomycetes</taxon>
        <taxon>Pneumocystaceae</taxon>
        <taxon>Pneumocystis</taxon>
    </lineage>
</organism>
<protein>
    <submittedName>
        <fullName evidence="1">Uncharacterized protein</fullName>
    </submittedName>
</protein>
<evidence type="ECO:0000313" key="1">
    <source>
        <dbReference type="EMBL" id="QSL64578.1"/>
    </source>
</evidence>
<reference evidence="1" key="1">
    <citation type="submission" date="2020-06" db="EMBL/GenBank/DDBJ databases">
        <title>Genomes of multiple members of Pneumocystis genus reveal paths to human pathogen Pneumocystis jirovecii.</title>
        <authorList>
            <person name="Cisse O.H."/>
            <person name="Ma L."/>
            <person name="Dekker J."/>
            <person name="Khil P."/>
            <person name="Jo J."/>
            <person name="Brenchley J."/>
            <person name="Blair R."/>
            <person name="Pahar B."/>
            <person name="Chabe M."/>
            <person name="Van Rompay K.A."/>
            <person name="Keesler R."/>
            <person name="Sukura A."/>
            <person name="Hirsch V."/>
            <person name="Kutty G."/>
            <person name="Liu Y."/>
            <person name="Peng L."/>
            <person name="Chen J."/>
            <person name="Song J."/>
            <person name="Weissenbacher-Lang C."/>
            <person name="Xu J."/>
            <person name="Upham N.S."/>
            <person name="Stajich J.E."/>
            <person name="Cuomo C.A."/>
            <person name="Cushion M.T."/>
            <person name="Kovacs J.A."/>
        </authorList>
    </citation>
    <scope>NUCLEOTIDE SEQUENCE</scope>
    <source>
        <strain evidence="1">2A</strain>
    </source>
</reference>
<proteinExistence type="predicted"/>
<dbReference type="EMBL" id="CP054534">
    <property type="protein sequence ID" value="QSL64578.1"/>
    <property type="molecule type" value="Genomic_DNA"/>
</dbReference>
<dbReference type="AlphaFoldDB" id="A0A899FZM9"/>
<sequence length="285" mass="32811">MSGNAKVASNNYGETCKDKHLLLTKIELEWFISTIVPEIFKKIDKHLNLCMEELSDKKSLTLALSSIQSETVKGFLTRRGTSLVKGKFQIIFKNNIKLNQFHIKDTILLEQLSHLNDIIHQSQILLQKETNDADSVQEIINQLHFHIQSAQQILYPNKQINDLIYSLKNNDLDPPLPSNIMINICIDYTSIATHIYLLAEQNFTQRFSFLPRLFSFSGWKTTNPRSITVNQQLMQIIDEIHLKSRDPALSIITNHLTDIEYEVNHLKLNIDALQKNINASEFSKP</sequence>
<dbReference type="PANTHER" id="PTHR13618:SF1">
    <property type="entry name" value="PROTEIN ROGDI HOMOLOG"/>
    <property type="match status" value="1"/>
</dbReference>
<dbReference type="Proteomes" id="UP000663699">
    <property type="component" value="Chromosome 3"/>
</dbReference>
<dbReference type="OrthoDB" id="66510at2759"/>
<name>A0A899FZM9_9ASCO</name>
<dbReference type="Pfam" id="PF10259">
    <property type="entry name" value="Rogdi_lz"/>
    <property type="match status" value="1"/>
</dbReference>
<dbReference type="GO" id="GO:0043291">
    <property type="term" value="C:RAVE complex"/>
    <property type="evidence" value="ECO:0007669"/>
    <property type="project" value="TreeGrafter"/>
</dbReference>